<protein>
    <recommendedName>
        <fullName evidence="6">Translation initiation factor eIF2B subunit alpha</fullName>
    </recommendedName>
    <alternativeName>
        <fullName evidence="7">eIF2B GDP-GTP exchange factor subunit alpha</fullName>
    </alternativeName>
</protein>
<dbReference type="PANTHER" id="PTHR45860:SF1">
    <property type="entry name" value="TRANSLATION INITIATION FACTOR EIF-2B SUBUNIT ALPHA"/>
    <property type="match status" value="1"/>
</dbReference>
<dbReference type="PANTHER" id="PTHR45860">
    <property type="entry name" value="TRANSLATION INITIATION FACTOR EIF-2B SUBUNIT ALPHA"/>
    <property type="match status" value="1"/>
</dbReference>
<keyword evidence="4" id="KW-0396">Initiation factor</keyword>
<dbReference type="EMBL" id="HBFP01009570">
    <property type="protein sequence ID" value="CAD8822468.1"/>
    <property type="molecule type" value="Transcribed_RNA"/>
</dbReference>
<evidence type="ECO:0000313" key="10">
    <source>
        <dbReference type="EMBL" id="CAD8822468.1"/>
    </source>
</evidence>
<dbReference type="GO" id="GO:0003743">
    <property type="term" value="F:translation initiation factor activity"/>
    <property type="evidence" value="ECO:0007669"/>
    <property type="project" value="UniProtKB-KW"/>
</dbReference>
<evidence type="ECO:0000256" key="6">
    <source>
        <dbReference type="ARBA" id="ARBA00044208"/>
    </source>
</evidence>
<comment type="subcellular location">
    <subcellularLocation>
        <location evidence="1">Cytoplasm</location>
        <location evidence="1">Cytosol</location>
    </subcellularLocation>
</comment>
<evidence type="ECO:0000256" key="8">
    <source>
        <dbReference type="ARBA" id="ARBA00046432"/>
    </source>
</evidence>
<dbReference type="Gene3D" id="1.20.120.1070">
    <property type="entry name" value="Translation initiation factor eIF-2B, N-terminal domain"/>
    <property type="match status" value="1"/>
</dbReference>
<evidence type="ECO:0000256" key="7">
    <source>
        <dbReference type="ARBA" id="ARBA00044236"/>
    </source>
</evidence>
<dbReference type="GO" id="GO:0005829">
    <property type="term" value="C:cytosol"/>
    <property type="evidence" value="ECO:0007669"/>
    <property type="project" value="UniProtKB-SubCell"/>
</dbReference>
<organism evidence="10">
    <name type="scientific">Timspurckia oligopyrenoides</name>
    <dbReference type="NCBI Taxonomy" id="708627"/>
    <lineage>
        <taxon>Eukaryota</taxon>
        <taxon>Rhodophyta</taxon>
        <taxon>Bangiophyceae</taxon>
        <taxon>Porphyridiales</taxon>
        <taxon>Porphyridiaceae</taxon>
        <taxon>Timspurckia</taxon>
    </lineage>
</organism>
<comment type="subunit">
    <text evidence="8">Component of the translation initiation factor 2B (eIF2B) complex which is a heterodecamer of two sets of five different subunits: alpha, beta, gamma, delta and epsilon. Subunits alpha, beta and delta comprise a regulatory subcomplex and subunits epsilon and gamma comprise a catalytic subcomplex. Within the complex, the hexameric regulatory complex resides at the center, with the two heterodimeric catalytic subcomplexes bound on opposite sides.</text>
</comment>
<evidence type="ECO:0000256" key="4">
    <source>
        <dbReference type="ARBA" id="ARBA00022540"/>
    </source>
</evidence>
<reference evidence="10" key="1">
    <citation type="submission" date="2021-01" db="EMBL/GenBank/DDBJ databases">
        <authorList>
            <person name="Corre E."/>
            <person name="Pelletier E."/>
            <person name="Niang G."/>
            <person name="Scheremetjew M."/>
            <person name="Finn R."/>
            <person name="Kale V."/>
            <person name="Holt S."/>
            <person name="Cochrane G."/>
            <person name="Meng A."/>
            <person name="Brown T."/>
            <person name="Cohen L."/>
        </authorList>
    </citation>
    <scope>NUCLEOTIDE SEQUENCE</scope>
    <source>
        <strain evidence="10">CCMP3278</strain>
    </source>
</reference>
<evidence type="ECO:0000256" key="2">
    <source>
        <dbReference type="ARBA" id="ARBA00007251"/>
    </source>
</evidence>
<evidence type="ECO:0000256" key="3">
    <source>
        <dbReference type="ARBA" id="ARBA00022490"/>
    </source>
</evidence>
<dbReference type="GO" id="GO:0005085">
    <property type="term" value="F:guanyl-nucleotide exchange factor activity"/>
    <property type="evidence" value="ECO:0007669"/>
    <property type="project" value="TreeGrafter"/>
</dbReference>
<dbReference type="Pfam" id="PF01008">
    <property type="entry name" value="IF-2B"/>
    <property type="match status" value="1"/>
</dbReference>
<gene>
    <name evidence="10" type="ORF">TOLI1172_LOCUS6864</name>
</gene>
<evidence type="ECO:0000256" key="5">
    <source>
        <dbReference type="ARBA" id="ARBA00022917"/>
    </source>
</evidence>
<dbReference type="InterPro" id="IPR042528">
    <property type="entry name" value="elF-2B_alpha_N"/>
</dbReference>
<sequence>MEEGSEVKKDEMVSVGMNVTEEFLAGLNRGEKIAASAVRVLSDVVRKSSAGTLMELEHDIRKASDQMQNSVSAAALSLKAVCELFLVFVTRVSLDSKRSFEQCRQELIARGEKFVESTEICVHTIAKTAARFVRDSSTILTHGNSKLVSTILERAAVQDGKSFHVYVTETRPQGDGFKVAARLRKQNIPVTMILDSAVGAIMEKVDMVLVGAEAVVENGGLVNRVGTFLLAMAAKTFNKPFYVASESYKFARLYPLSQKELPSVPAIKNGNGWDAMIPEVQSDSEAQFENITSDFTPASYITLLFSDVGVLTPAAVSDELIRLYI</sequence>
<dbReference type="Gene3D" id="3.40.50.10470">
    <property type="entry name" value="Translation initiation factor eif-2b, domain 2"/>
    <property type="match status" value="1"/>
</dbReference>
<dbReference type="InterPro" id="IPR037171">
    <property type="entry name" value="NagB/RpiA_transferase-like"/>
</dbReference>
<keyword evidence="3" id="KW-0963">Cytoplasm</keyword>
<dbReference type="InterPro" id="IPR042529">
    <property type="entry name" value="IF_2B-like_C"/>
</dbReference>
<proteinExistence type="inferred from homology"/>
<name>A0A7S1ETG8_9RHOD</name>
<dbReference type="InterPro" id="IPR000649">
    <property type="entry name" value="IF-2B-related"/>
</dbReference>
<dbReference type="AlphaFoldDB" id="A0A7S1ETG8"/>
<dbReference type="GO" id="GO:0005851">
    <property type="term" value="C:eukaryotic translation initiation factor 2B complex"/>
    <property type="evidence" value="ECO:0007669"/>
    <property type="project" value="TreeGrafter"/>
</dbReference>
<evidence type="ECO:0000256" key="9">
    <source>
        <dbReference type="RuleBase" id="RU003814"/>
    </source>
</evidence>
<accession>A0A7S1ETG8</accession>
<comment type="similarity">
    <text evidence="2 9">Belongs to the eIF-2B alpha/beta/delta subunits family.</text>
</comment>
<keyword evidence="5" id="KW-0648">Protein biosynthesis</keyword>
<dbReference type="InterPro" id="IPR051501">
    <property type="entry name" value="eIF2B_alpha/beta/delta"/>
</dbReference>
<evidence type="ECO:0000256" key="1">
    <source>
        <dbReference type="ARBA" id="ARBA00004514"/>
    </source>
</evidence>
<dbReference type="SUPFAM" id="SSF100950">
    <property type="entry name" value="NagB/RpiA/CoA transferase-like"/>
    <property type="match status" value="1"/>
</dbReference>